<evidence type="ECO:0000313" key="3">
    <source>
        <dbReference type="Proteomes" id="UP000436088"/>
    </source>
</evidence>
<comment type="caution">
    <text evidence="2">The sequence shown here is derived from an EMBL/GenBank/DDBJ whole genome shotgun (WGS) entry which is preliminary data.</text>
</comment>
<organism evidence="2 3">
    <name type="scientific">Hibiscus syriacus</name>
    <name type="common">Rose of Sharon</name>
    <dbReference type="NCBI Taxonomy" id="106335"/>
    <lineage>
        <taxon>Eukaryota</taxon>
        <taxon>Viridiplantae</taxon>
        <taxon>Streptophyta</taxon>
        <taxon>Embryophyta</taxon>
        <taxon>Tracheophyta</taxon>
        <taxon>Spermatophyta</taxon>
        <taxon>Magnoliopsida</taxon>
        <taxon>eudicotyledons</taxon>
        <taxon>Gunneridae</taxon>
        <taxon>Pentapetalae</taxon>
        <taxon>rosids</taxon>
        <taxon>malvids</taxon>
        <taxon>Malvales</taxon>
        <taxon>Malvaceae</taxon>
        <taxon>Malvoideae</taxon>
        <taxon>Hibiscus</taxon>
    </lineage>
</organism>
<feature type="region of interest" description="Disordered" evidence="1">
    <location>
        <begin position="46"/>
        <end position="79"/>
    </location>
</feature>
<evidence type="ECO:0000256" key="1">
    <source>
        <dbReference type="SAM" id="MobiDB-lite"/>
    </source>
</evidence>
<keyword evidence="3" id="KW-1185">Reference proteome</keyword>
<dbReference type="Proteomes" id="UP000436088">
    <property type="component" value="Unassembled WGS sequence"/>
</dbReference>
<gene>
    <name evidence="2" type="ORF">F3Y22_tig00111850pilonHSYRG00014</name>
</gene>
<dbReference type="EMBL" id="VEPZ02001451">
    <property type="protein sequence ID" value="KAE8672180.1"/>
    <property type="molecule type" value="Genomic_DNA"/>
</dbReference>
<accession>A0A6A2XQM0</accession>
<name>A0A6A2XQM0_HIBSY</name>
<protein>
    <submittedName>
        <fullName evidence="2">Uncharacterized protein</fullName>
    </submittedName>
</protein>
<reference evidence="2" key="1">
    <citation type="submission" date="2019-09" db="EMBL/GenBank/DDBJ databases">
        <title>Draft genome information of white flower Hibiscus syriacus.</title>
        <authorList>
            <person name="Kim Y.-M."/>
        </authorList>
    </citation>
    <scope>NUCLEOTIDE SEQUENCE [LARGE SCALE GENOMIC DNA]</scope>
    <source>
        <strain evidence="2">YM2019G1</strain>
    </source>
</reference>
<proteinExistence type="predicted"/>
<sequence length="79" mass="8647">MSMISELKLTIMVVPKKKTYHVKPINFSGPCKSPLVLKSKAEAPSMAMVEHGGKSPAKTKKPSLARKPQLLERSMNALT</sequence>
<evidence type="ECO:0000313" key="2">
    <source>
        <dbReference type="EMBL" id="KAE8672180.1"/>
    </source>
</evidence>
<dbReference type="AlphaFoldDB" id="A0A6A2XQM0"/>